<proteinExistence type="predicted"/>
<dbReference type="AlphaFoldDB" id="A0A811PR77"/>
<evidence type="ECO:0000313" key="1">
    <source>
        <dbReference type="EMBL" id="CAD6245685.1"/>
    </source>
</evidence>
<keyword evidence="2" id="KW-1185">Reference proteome</keyword>
<accession>A0A811PR77</accession>
<organism evidence="1 2">
    <name type="scientific">Miscanthus lutarioriparius</name>
    <dbReference type="NCBI Taxonomy" id="422564"/>
    <lineage>
        <taxon>Eukaryota</taxon>
        <taxon>Viridiplantae</taxon>
        <taxon>Streptophyta</taxon>
        <taxon>Embryophyta</taxon>
        <taxon>Tracheophyta</taxon>
        <taxon>Spermatophyta</taxon>
        <taxon>Magnoliopsida</taxon>
        <taxon>Liliopsida</taxon>
        <taxon>Poales</taxon>
        <taxon>Poaceae</taxon>
        <taxon>PACMAD clade</taxon>
        <taxon>Panicoideae</taxon>
        <taxon>Andropogonodae</taxon>
        <taxon>Andropogoneae</taxon>
        <taxon>Saccharinae</taxon>
        <taxon>Miscanthus</taxon>
    </lineage>
</organism>
<dbReference type="EMBL" id="CAJGYO010000007">
    <property type="protein sequence ID" value="CAD6245685.1"/>
    <property type="molecule type" value="Genomic_DNA"/>
</dbReference>
<comment type="caution">
    <text evidence="1">The sequence shown here is derived from an EMBL/GenBank/DDBJ whole genome shotgun (WGS) entry which is preliminary data.</text>
</comment>
<sequence>MARLPLLSSQRSDRSLVETGDHILSAVPGIRLAGSGEFMGGVLRATGCVGMSMTRFSLLRPEAEQVAAAALALAIGGGGVARPTLVPSSWVP</sequence>
<gene>
    <name evidence="1" type="ORF">NCGR_LOCUS29981</name>
</gene>
<dbReference type="Proteomes" id="UP000604825">
    <property type="component" value="Unassembled WGS sequence"/>
</dbReference>
<reference evidence="1" key="1">
    <citation type="submission" date="2020-10" db="EMBL/GenBank/DDBJ databases">
        <authorList>
            <person name="Han B."/>
            <person name="Lu T."/>
            <person name="Zhao Q."/>
            <person name="Huang X."/>
            <person name="Zhao Y."/>
        </authorList>
    </citation>
    <scope>NUCLEOTIDE SEQUENCE</scope>
</reference>
<evidence type="ECO:0000313" key="2">
    <source>
        <dbReference type="Proteomes" id="UP000604825"/>
    </source>
</evidence>
<name>A0A811PR77_9POAL</name>
<protein>
    <submittedName>
        <fullName evidence="1">Uncharacterized protein</fullName>
    </submittedName>
</protein>